<evidence type="ECO:0000256" key="10">
    <source>
        <dbReference type="PROSITE-ProRule" id="PRU01360"/>
    </source>
</evidence>
<dbReference type="InterPro" id="IPR010916">
    <property type="entry name" value="TonB_box_CS"/>
</dbReference>
<evidence type="ECO:0000313" key="18">
    <source>
        <dbReference type="EMBL" id="KHT64036.1"/>
    </source>
</evidence>
<evidence type="ECO:0000256" key="15">
    <source>
        <dbReference type="SAM" id="SignalP"/>
    </source>
</evidence>
<evidence type="ECO:0000256" key="13">
    <source>
        <dbReference type="RuleBase" id="RU003357"/>
    </source>
</evidence>
<feature type="short sequence motif" description="TonB C-terminal box" evidence="12">
    <location>
        <begin position="614"/>
        <end position="631"/>
    </location>
</feature>
<dbReference type="PROSITE" id="PS00430">
    <property type="entry name" value="TONB_DEPENDENT_REC_1"/>
    <property type="match status" value="1"/>
</dbReference>
<evidence type="ECO:0000256" key="7">
    <source>
        <dbReference type="ARBA" id="ARBA00023077"/>
    </source>
</evidence>
<evidence type="ECO:0000313" key="19">
    <source>
        <dbReference type="Proteomes" id="UP000031278"/>
    </source>
</evidence>
<evidence type="ECO:0000259" key="17">
    <source>
        <dbReference type="Pfam" id="PF07715"/>
    </source>
</evidence>
<reference evidence="18 19" key="1">
    <citation type="submission" date="2014-12" db="EMBL/GenBank/DDBJ databases">
        <title>Genome sequencing of Photobacterium gaetbulicola AD005a.</title>
        <authorList>
            <person name="Adrian T.G.S."/>
            <person name="Chan K.G."/>
        </authorList>
    </citation>
    <scope>NUCLEOTIDE SEQUENCE [LARGE SCALE GENOMIC DNA]</scope>
    <source>
        <strain evidence="18 19">AD005a</strain>
    </source>
</reference>
<dbReference type="InterPro" id="IPR010917">
    <property type="entry name" value="TonB_rcpt_CS"/>
</dbReference>
<feature type="chain" id="PRO_5002128066" evidence="15">
    <location>
        <begin position="19"/>
        <end position="631"/>
    </location>
</feature>
<dbReference type="Pfam" id="PF00593">
    <property type="entry name" value="TonB_dep_Rec_b-barrel"/>
    <property type="match status" value="1"/>
</dbReference>
<dbReference type="Gene3D" id="2.40.170.20">
    <property type="entry name" value="TonB-dependent receptor, beta-barrel domain"/>
    <property type="match status" value="1"/>
</dbReference>
<evidence type="ECO:0000259" key="16">
    <source>
        <dbReference type="Pfam" id="PF00593"/>
    </source>
</evidence>
<feature type="domain" description="TonB-dependent receptor-like beta-barrel" evidence="16">
    <location>
        <begin position="221"/>
        <end position="604"/>
    </location>
</feature>
<feature type="region of interest" description="Disordered" evidence="14">
    <location>
        <begin position="255"/>
        <end position="280"/>
    </location>
</feature>
<comment type="caution">
    <text evidence="18">The sequence shown here is derived from an EMBL/GenBank/DDBJ whole genome shotgun (WGS) entry which is preliminary data.</text>
</comment>
<keyword evidence="8 10" id="KW-0472">Membrane</keyword>
<accession>A0A0B9GZ59</accession>
<keyword evidence="3 10" id="KW-1134">Transmembrane beta strand</keyword>
<evidence type="ECO:0000256" key="9">
    <source>
        <dbReference type="ARBA" id="ARBA00023237"/>
    </source>
</evidence>
<comment type="similarity">
    <text evidence="10 13">Belongs to the TonB-dependent receptor family.</text>
</comment>
<dbReference type="CDD" id="cd01347">
    <property type="entry name" value="ligand_gated_channel"/>
    <property type="match status" value="1"/>
</dbReference>
<evidence type="ECO:0000256" key="4">
    <source>
        <dbReference type="ARBA" id="ARBA00022692"/>
    </source>
</evidence>
<evidence type="ECO:0000256" key="3">
    <source>
        <dbReference type="ARBA" id="ARBA00022452"/>
    </source>
</evidence>
<evidence type="ECO:0000256" key="1">
    <source>
        <dbReference type="ARBA" id="ARBA00004571"/>
    </source>
</evidence>
<name>A0A0B9GZ59_9GAMM</name>
<keyword evidence="9 10" id="KW-0998">Cell outer membrane</keyword>
<organism evidence="18 19">
    <name type="scientific">Photobacterium gaetbulicola</name>
    <dbReference type="NCBI Taxonomy" id="1295392"/>
    <lineage>
        <taxon>Bacteria</taxon>
        <taxon>Pseudomonadati</taxon>
        <taxon>Pseudomonadota</taxon>
        <taxon>Gammaproteobacteria</taxon>
        <taxon>Vibrionales</taxon>
        <taxon>Vibrionaceae</taxon>
        <taxon>Photobacterium</taxon>
    </lineage>
</organism>
<dbReference type="GO" id="GO:0015344">
    <property type="term" value="F:siderophore uptake transmembrane transporter activity"/>
    <property type="evidence" value="ECO:0007669"/>
    <property type="project" value="TreeGrafter"/>
</dbReference>
<dbReference type="GO" id="GO:0009279">
    <property type="term" value="C:cell outer membrane"/>
    <property type="evidence" value="ECO:0007669"/>
    <property type="project" value="UniProtKB-SubCell"/>
</dbReference>
<keyword evidence="5 15" id="KW-0732">Signal</keyword>
<dbReference type="EMBL" id="JWLZ01000135">
    <property type="protein sequence ID" value="KHT64036.1"/>
    <property type="molecule type" value="Genomic_DNA"/>
</dbReference>
<comment type="subcellular location">
    <subcellularLocation>
        <location evidence="1 10">Cell outer membrane</location>
        <topology evidence="1 10">Multi-pass membrane protein</topology>
    </subcellularLocation>
</comment>
<dbReference type="Gene3D" id="2.170.130.10">
    <property type="entry name" value="TonB-dependent receptor, plug domain"/>
    <property type="match status" value="1"/>
</dbReference>
<protein>
    <submittedName>
        <fullName evidence="18">Ligand-gated channel protein</fullName>
    </submittedName>
</protein>
<dbReference type="PANTHER" id="PTHR30069">
    <property type="entry name" value="TONB-DEPENDENT OUTER MEMBRANE RECEPTOR"/>
    <property type="match status" value="1"/>
</dbReference>
<dbReference type="PROSITE" id="PS52016">
    <property type="entry name" value="TONB_DEPENDENT_REC_3"/>
    <property type="match status" value="1"/>
</dbReference>
<evidence type="ECO:0000256" key="14">
    <source>
        <dbReference type="SAM" id="MobiDB-lite"/>
    </source>
</evidence>
<evidence type="ECO:0000256" key="6">
    <source>
        <dbReference type="ARBA" id="ARBA00023065"/>
    </source>
</evidence>
<keyword evidence="2 10" id="KW-0813">Transport</keyword>
<dbReference type="Pfam" id="PF07715">
    <property type="entry name" value="Plug"/>
    <property type="match status" value="1"/>
</dbReference>
<evidence type="ECO:0000256" key="11">
    <source>
        <dbReference type="PROSITE-ProRule" id="PRU10143"/>
    </source>
</evidence>
<keyword evidence="6" id="KW-0406">Ion transport</keyword>
<dbReference type="InterPro" id="IPR036942">
    <property type="entry name" value="Beta-barrel_TonB_sf"/>
</dbReference>
<dbReference type="GO" id="GO:0044718">
    <property type="term" value="P:siderophore transmembrane transport"/>
    <property type="evidence" value="ECO:0007669"/>
    <property type="project" value="TreeGrafter"/>
</dbReference>
<gene>
    <name evidence="18" type="ORF">RJ45_08955</name>
</gene>
<evidence type="ECO:0000256" key="5">
    <source>
        <dbReference type="ARBA" id="ARBA00022729"/>
    </source>
</evidence>
<feature type="domain" description="TonB-dependent receptor plug" evidence="17">
    <location>
        <begin position="46"/>
        <end position="155"/>
    </location>
</feature>
<evidence type="ECO:0000256" key="12">
    <source>
        <dbReference type="PROSITE-ProRule" id="PRU10144"/>
    </source>
</evidence>
<dbReference type="Proteomes" id="UP000031278">
    <property type="component" value="Unassembled WGS sequence"/>
</dbReference>
<keyword evidence="4 10" id="KW-0812">Transmembrane</keyword>
<dbReference type="InterPro" id="IPR037066">
    <property type="entry name" value="Plug_dom_sf"/>
</dbReference>
<feature type="signal peptide" evidence="15">
    <location>
        <begin position="1"/>
        <end position="18"/>
    </location>
</feature>
<proteinExistence type="inferred from homology"/>
<evidence type="ECO:0000256" key="2">
    <source>
        <dbReference type="ARBA" id="ARBA00022448"/>
    </source>
</evidence>
<keyword evidence="7 11" id="KW-0798">TonB box</keyword>
<sequence length="631" mass="70128">MAMLVCGLGAALSTPALAQTQGTSTNPDTSVMETMVVTAAGYEQSVTDAPASISVINREQIENRSYKDLTDALRDQPGVVVTGGGSRQEISLRGMPSEYTAILVDGRKQSGRETQVSSGGGFEQDWLPPLNAIERIEIVRGPMSTLYGSDAIGGVINIITRKDYQEWHGSLRAEATLQENSKSGNHYQGELYLAGPLIEGLVSASLTGLYQERKEDDILYANGGKQLDNYRASVHLTPTTEDTFTVDYTYHDQERVNTADKSRPSTSETQNRRESFGLAHSGNYNWGSGSSYISQETVENVGRELEVENTNLNSQWSLPLGNHYLTIGMAYEKQELDNASFIFKNSQRSVFAENEWYMTDSFALTAGLRYDDNDQFSSHFSPRLYGVWMVDYNWTVKGGVSTGYRAPSLTEMEEDWVQESCSGSCYVYGNSDLKPETSVNTEMGIYFAGNDSLNSSVTVFYNDFKDKIEKVNIDSSCTGRACDATYANIEDAITYGAETAVSRDITDTVNVAATYTYTYSEKKSGEDKGQPLTQMPEHLVSVNTNWLVNDNVNAWLRVSYRSDENDTITKDSRNNLAPAITYVDFGGNWQVNNNVKLMAGIYNLFDQETTYDEYGYVEDGRRYWVGLETAF</sequence>
<dbReference type="PROSITE" id="PS01156">
    <property type="entry name" value="TONB_DEPENDENT_REC_2"/>
    <property type="match status" value="1"/>
</dbReference>
<evidence type="ECO:0000256" key="8">
    <source>
        <dbReference type="ARBA" id="ARBA00023136"/>
    </source>
</evidence>
<dbReference type="SUPFAM" id="SSF56935">
    <property type="entry name" value="Porins"/>
    <property type="match status" value="1"/>
</dbReference>
<dbReference type="InterPro" id="IPR000531">
    <property type="entry name" value="Beta-barrel_TonB"/>
</dbReference>
<dbReference type="PANTHER" id="PTHR30069:SF53">
    <property type="entry name" value="COLICIN I RECEPTOR-RELATED"/>
    <property type="match status" value="1"/>
</dbReference>
<dbReference type="InterPro" id="IPR039426">
    <property type="entry name" value="TonB-dep_rcpt-like"/>
</dbReference>
<dbReference type="AlphaFoldDB" id="A0A0B9GZ59"/>
<feature type="short sequence motif" description="TonB box" evidence="11">
    <location>
        <begin position="34"/>
        <end position="40"/>
    </location>
</feature>
<dbReference type="InterPro" id="IPR012910">
    <property type="entry name" value="Plug_dom"/>
</dbReference>